<evidence type="ECO:0000256" key="3">
    <source>
        <dbReference type="ARBA" id="ARBA00022723"/>
    </source>
</evidence>
<comment type="similarity">
    <text evidence="2 8">Belongs to the cytochrome P450 family.</text>
</comment>
<dbReference type="PROSITE" id="PS00086">
    <property type="entry name" value="CYTOCHROME_P450"/>
    <property type="match status" value="1"/>
</dbReference>
<dbReference type="SUPFAM" id="SSF48264">
    <property type="entry name" value="Cytochrome P450"/>
    <property type="match status" value="1"/>
</dbReference>
<dbReference type="Pfam" id="PF00067">
    <property type="entry name" value="p450"/>
    <property type="match status" value="1"/>
</dbReference>
<reference evidence="10" key="2">
    <citation type="submission" date="2015-01" db="EMBL/GenBank/DDBJ databases">
        <title>Evolutionary Origins and Diversification of the Mycorrhizal Mutualists.</title>
        <authorList>
            <consortium name="DOE Joint Genome Institute"/>
            <consortium name="Mycorrhizal Genomics Consortium"/>
            <person name="Kohler A."/>
            <person name="Kuo A."/>
            <person name="Nagy L.G."/>
            <person name="Floudas D."/>
            <person name="Copeland A."/>
            <person name="Barry K.W."/>
            <person name="Cichocki N."/>
            <person name="Veneault-Fourrey C."/>
            <person name="LaButti K."/>
            <person name="Lindquist E.A."/>
            <person name="Lipzen A."/>
            <person name="Lundell T."/>
            <person name="Morin E."/>
            <person name="Murat C."/>
            <person name="Riley R."/>
            <person name="Ohm R."/>
            <person name="Sun H."/>
            <person name="Tunlid A."/>
            <person name="Henrissat B."/>
            <person name="Grigoriev I.V."/>
            <person name="Hibbett D.S."/>
            <person name="Martin F."/>
        </authorList>
    </citation>
    <scope>NUCLEOTIDE SEQUENCE [LARGE SCALE GENOMIC DNA]</scope>
    <source>
        <strain evidence="10">MAFF 305830</strain>
    </source>
</reference>
<keyword evidence="7 8" id="KW-0349">Heme</keyword>
<evidence type="ECO:0000256" key="7">
    <source>
        <dbReference type="PIRSR" id="PIRSR602401-1"/>
    </source>
</evidence>
<dbReference type="InterPro" id="IPR017972">
    <property type="entry name" value="Cyt_P450_CS"/>
</dbReference>
<dbReference type="EMBL" id="KN824545">
    <property type="protein sequence ID" value="KIM19787.1"/>
    <property type="molecule type" value="Genomic_DNA"/>
</dbReference>
<dbReference type="Proteomes" id="UP000054097">
    <property type="component" value="Unassembled WGS sequence"/>
</dbReference>
<evidence type="ECO:0000256" key="8">
    <source>
        <dbReference type="RuleBase" id="RU000461"/>
    </source>
</evidence>
<dbReference type="GO" id="GO:0004497">
    <property type="term" value="F:monooxygenase activity"/>
    <property type="evidence" value="ECO:0007669"/>
    <property type="project" value="UniProtKB-KW"/>
</dbReference>
<evidence type="ECO:0000256" key="5">
    <source>
        <dbReference type="ARBA" id="ARBA00023004"/>
    </source>
</evidence>
<keyword evidence="8" id="KW-0560">Oxidoreductase</keyword>
<keyword evidence="4" id="KW-0256">Endoplasmic reticulum</keyword>
<dbReference type="GO" id="GO:0005506">
    <property type="term" value="F:iron ion binding"/>
    <property type="evidence" value="ECO:0007669"/>
    <property type="project" value="InterPro"/>
</dbReference>
<evidence type="ECO:0000313" key="9">
    <source>
        <dbReference type="EMBL" id="KIM19787.1"/>
    </source>
</evidence>
<sequence length="57" mass="6455">VPIPKGSILHLISSALHTNPRYWAEPNEFKPERFLGNWPKHAFIPFSGGARSCIGRR</sequence>
<protein>
    <recommendedName>
        <fullName evidence="11">Cytochrome P450</fullName>
    </recommendedName>
</protein>
<dbReference type="PRINTS" id="PR00463">
    <property type="entry name" value="EP450I"/>
</dbReference>
<dbReference type="AlphaFoldDB" id="A0A0C2WQ77"/>
<keyword evidence="8" id="KW-0503">Monooxygenase</keyword>
<dbReference type="Gene3D" id="1.10.630.10">
    <property type="entry name" value="Cytochrome P450"/>
    <property type="match status" value="1"/>
</dbReference>
<dbReference type="GO" id="GO:0016705">
    <property type="term" value="F:oxidoreductase activity, acting on paired donors, with incorporation or reduction of molecular oxygen"/>
    <property type="evidence" value="ECO:0007669"/>
    <property type="project" value="InterPro"/>
</dbReference>
<evidence type="ECO:0000256" key="1">
    <source>
        <dbReference type="ARBA" id="ARBA00004586"/>
    </source>
</evidence>
<feature type="binding site" description="axial binding residue" evidence="7">
    <location>
        <position position="53"/>
    </location>
    <ligand>
        <name>heme</name>
        <dbReference type="ChEBI" id="CHEBI:30413"/>
    </ligand>
    <ligandPart>
        <name>Fe</name>
        <dbReference type="ChEBI" id="CHEBI:18248"/>
    </ligandPart>
</feature>
<comment type="subcellular location">
    <subcellularLocation>
        <location evidence="1">Endoplasmic reticulum membrane</location>
    </subcellularLocation>
</comment>
<feature type="non-terminal residue" evidence="9">
    <location>
        <position position="57"/>
    </location>
</feature>
<comment type="cofactor">
    <cofactor evidence="7">
        <name>heme</name>
        <dbReference type="ChEBI" id="CHEBI:30413"/>
    </cofactor>
</comment>
<dbReference type="InterPro" id="IPR002401">
    <property type="entry name" value="Cyt_P450_E_grp-I"/>
</dbReference>
<keyword evidence="5 7" id="KW-0408">Iron</keyword>
<keyword evidence="6" id="KW-0472">Membrane</keyword>
<dbReference type="STRING" id="933852.A0A0C2WQ77"/>
<evidence type="ECO:0000256" key="6">
    <source>
        <dbReference type="ARBA" id="ARBA00023136"/>
    </source>
</evidence>
<dbReference type="PANTHER" id="PTHR24291:SF189">
    <property type="entry name" value="CYTOCHROME P450 4C3-RELATED"/>
    <property type="match status" value="1"/>
</dbReference>
<keyword evidence="10" id="KW-1185">Reference proteome</keyword>
<evidence type="ECO:0008006" key="11">
    <source>
        <dbReference type="Google" id="ProtNLM"/>
    </source>
</evidence>
<name>A0A0C2WQ77_SERVB</name>
<dbReference type="HOGENOM" id="CLU_001570_29_5_1"/>
<dbReference type="InterPro" id="IPR050196">
    <property type="entry name" value="Cytochrome_P450_Monoox"/>
</dbReference>
<reference evidence="9 10" key="1">
    <citation type="submission" date="2014-04" db="EMBL/GenBank/DDBJ databases">
        <authorList>
            <consortium name="DOE Joint Genome Institute"/>
            <person name="Kuo A."/>
            <person name="Zuccaro A."/>
            <person name="Kohler A."/>
            <person name="Nagy L.G."/>
            <person name="Floudas D."/>
            <person name="Copeland A."/>
            <person name="Barry K.W."/>
            <person name="Cichocki N."/>
            <person name="Veneault-Fourrey C."/>
            <person name="LaButti K."/>
            <person name="Lindquist E.A."/>
            <person name="Lipzen A."/>
            <person name="Lundell T."/>
            <person name="Morin E."/>
            <person name="Murat C."/>
            <person name="Sun H."/>
            <person name="Tunlid A."/>
            <person name="Henrissat B."/>
            <person name="Grigoriev I.V."/>
            <person name="Hibbett D.S."/>
            <person name="Martin F."/>
            <person name="Nordberg H.P."/>
            <person name="Cantor M.N."/>
            <person name="Hua S.X."/>
        </authorList>
    </citation>
    <scope>NUCLEOTIDE SEQUENCE [LARGE SCALE GENOMIC DNA]</scope>
    <source>
        <strain evidence="9 10">MAFF 305830</strain>
    </source>
</reference>
<dbReference type="GO" id="GO:0020037">
    <property type="term" value="F:heme binding"/>
    <property type="evidence" value="ECO:0007669"/>
    <property type="project" value="InterPro"/>
</dbReference>
<dbReference type="InterPro" id="IPR001128">
    <property type="entry name" value="Cyt_P450"/>
</dbReference>
<feature type="non-terminal residue" evidence="9">
    <location>
        <position position="1"/>
    </location>
</feature>
<evidence type="ECO:0000256" key="4">
    <source>
        <dbReference type="ARBA" id="ARBA00022824"/>
    </source>
</evidence>
<accession>A0A0C2WQ77</accession>
<dbReference type="GO" id="GO:0005789">
    <property type="term" value="C:endoplasmic reticulum membrane"/>
    <property type="evidence" value="ECO:0007669"/>
    <property type="project" value="UniProtKB-SubCell"/>
</dbReference>
<proteinExistence type="inferred from homology"/>
<organism evidence="9 10">
    <name type="scientific">Serendipita vermifera MAFF 305830</name>
    <dbReference type="NCBI Taxonomy" id="933852"/>
    <lineage>
        <taxon>Eukaryota</taxon>
        <taxon>Fungi</taxon>
        <taxon>Dikarya</taxon>
        <taxon>Basidiomycota</taxon>
        <taxon>Agaricomycotina</taxon>
        <taxon>Agaricomycetes</taxon>
        <taxon>Sebacinales</taxon>
        <taxon>Serendipitaceae</taxon>
        <taxon>Serendipita</taxon>
    </lineage>
</organism>
<dbReference type="OrthoDB" id="1470350at2759"/>
<gene>
    <name evidence="9" type="ORF">M408DRAFT_51130</name>
</gene>
<dbReference type="PANTHER" id="PTHR24291">
    <property type="entry name" value="CYTOCHROME P450 FAMILY 4"/>
    <property type="match status" value="1"/>
</dbReference>
<evidence type="ECO:0000256" key="2">
    <source>
        <dbReference type="ARBA" id="ARBA00010617"/>
    </source>
</evidence>
<dbReference type="InterPro" id="IPR036396">
    <property type="entry name" value="Cyt_P450_sf"/>
</dbReference>
<evidence type="ECO:0000313" key="10">
    <source>
        <dbReference type="Proteomes" id="UP000054097"/>
    </source>
</evidence>
<keyword evidence="3 7" id="KW-0479">Metal-binding</keyword>